<dbReference type="Proteomes" id="UP000828390">
    <property type="component" value="Unassembled WGS sequence"/>
</dbReference>
<protein>
    <recommendedName>
        <fullName evidence="2">Retrotransposon gag domain-containing protein</fullName>
    </recommendedName>
</protein>
<evidence type="ECO:0000313" key="3">
    <source>
        <dbReference type="EMBL" id="KAH3806479.1"/>
    </source>
</evidence>
<dbReference type="AlphaFoldDB" id="A0A9D4JE43"/>
<accession>A0A9D4JE43</accession>
<evidence type="ECO:0000259" key="2">
    <source>
        <dbReference type="Pfam" id="PF03732"/>
    </source>
</evidence>
<reference evidence="3" key="2">
    <citation type="submission" date="2020-11" db="EMBL/GenBank/DDBJ databases">
        <authorList>
            <person name="McCartney M.A."/>
            <person name="Auch B."/>
            <person name="Kono T."/>
            <person name="Mallez S."/>
            <person name="Becker A."/>
            <person name="Gohl D.M."/>
            <person name="Silverstein K.A.T."/>
            <person name="Koren S."/>
            <person name="Bechman K.B."/>
            <person name="Herman A."/>
            <person name="Abrahante J.E."/>
            <person name="Garbe J."/>
        </authorList>
    </citation>
    <scope>NUCLEOTIDE SEQUENCE</scope>
    <source>
        <strain evidence="3">Duluth1</strain>
        <tissue evidence="3">Whole animal</tissue>
    </source>
</reference>
<gene>
    <name evidence="3" type="ORF">DPMN_134799</name>
</gene>
<evidence type="ECO:0000256" key="1">
    <source>
        <dbReference type="SAM" id="Coils"/>
    </source>
</evidence>
<keyword evidence="1" id="KW-0175">Coiled coil</keyword>
<proteinExistence type="predicted"/>
<evidence type="ECO:0000313" key="4">
    <source>
        <dbReference type="Proteomes" id="UP000828390"/>
    </source>
</evidence>
<feature type="domain" description="Retrotransposon gag" evidence="2">
    <location>
        <begin position="13"/>
        <end position="100"/>
    </location>
</feature>
<sequence length="206" mass="24403">MLDQLLHRLEGLEAQFAFSQLFPNMLNDYQSLVEELDSRFRIIETQRSFASKFSQRSQRHGETLKGYSAEFMQLYDNAYDWRDRRNRDEDLVRRFLDGLSENDVKFEVEFNKEPRNIDEAVYFAVNLMPIWGANRAERRNHYNARRTEHEDNVDSVKDDEENAFTIKGANVKSKLTTSCKRHEAKIRSEAATVKELQERIEKLEAE</sequence>
<dbReference type="Pfam" id="PF03732">
    <property type="entry name" value="Retrotrans_gag"/>
    <property type="match status" value="1"/>
</dbReference>
<dbReference type="EMBL" id="JAIWYP010000006">
    <property type="protein sequence ID" value="KAH3806479.1"/>
    <property type="molecule type" value="Genomic_DNA"/>
</dbReference>
<reference evidence="3" key="1">
    <citation type="journal article" date="2019" name="bioRxiv">
        <title>The Genome of the Zebra Mussel, Dreissena polymorpha: A Resource for Invasive Species Research.</title>
        <authorList>
            <person name="McCartney M.A."/>
            <person name="Auch B."/>
            <person name="Kono T."/>
            <person name="Mallez S."/>
            <person name="Zhang Y."/>
            <person name="Obille A."/>
            <person name="Becker A."/>
            <person name="Abrahante J.E."/>
            <person name="Garbe J."/>
            <person name="Badalamenti J.P."/>
            <person name="Herman A."/>
            <person name="Mangelson H."/>
            <person name="Liachko I."/>
            <person name="Sullivan S."/>
            <person name="Sone E.D."/>
            <person name="Koren S."/>
            <person name="Silverstein K.A.T."/>
            <person name="Beckman K.B."/>
            <person name="Gohl D.M."/>
        </authorList>
    </citation>
    <scope>NUCLEOTIDE SEQUENCE</scope>
    <source>
        <strain evidence="3">Duluth1</strain>
        <tissue evidence="3">Whole animal</tissue>
    </source>
</reference>
<name>A0A9D4JE43_DREPO</name>
<keyword evidence="4" id="KW-1185">Reference proteome</keyword>
<comment type="caution">
    <text evidence="3">The sequence shown here is derived from an EMBL/GenBank/DDBJ whole genome shotgun (WGS) entry which is preliminary data.</text>
</comment>
<organism evidence="3 4">
    <name type="scientific">Dreissena polymorpha</name>
    <name type="common">Zebra mussel</name>
    <name type="synonym">Mytilus polymorpha</name>
    <dbReference type="NCBI Taxonomy" id="45954"/>
    <lineage>
        <taxon>Eukaryota</taxon>
        <taxon>Metazoa</taxon>
        <taxon>Spiralia</taxon>
        <taxon>Lophotrochozoa</taxon>
        <taxon>Mollusca</taxon>
        <taxon>Bivalvia</taxon>
        <taxon>Autobranchia</taxon>
        <taxon>Heteroconchia</taxon>
        <taxon>Euheterodonta</taxon>
        <taxon>Imparidentia</taxon>
        <taxon>Neoheterodontei</taxon>
        <taxon>Myida</taxon>
        <taxon>Dreissenoidea</taxon>
        <taxon>Dreissenidae</taxon>
        <taxon>Dreissena</taxon>
    </lineage>
</organism>
<dbReference type="InterPro" id="IPR005162">
    <property type="entry name" value="Retrotrans_gag_dom"/>
</dbReference>
<feature type="coiled-coil region" evidence="1">
    <location>
        <begin position="179"/>
        <end position="206"/>
    </location>
</feature>